<dbReference type="AlphaFoldDB" id="A0A9W8XUS8"/>
<dbReference type="EMBL" id="JAPEUX010000001">
    <property type="protein sequence ID" value="KAJ4360129.1"/>
    <property type="molecule type" value="Genomic_DNA"/>
</dbReference>
<keyword evidence="2" id="KW-0472">Membrane</keyword>
<protein>
    <submittedName>
        <fullName evidence="3">Uncharacterized protein</fullName>
    </submittedName>
</protein>
<name>A0A9W8XUS8_9PLEO</name>
<accession>A0A9W8XUS8</accession>
<keyword evidence="4" id="KW-1185">Reference proteome</keyword>
<organism evidence="3 4">
    <name type="scientific">Didymosphaeria variabile</name>
    <dbReference type="NCBI Taxonomy" id="1932322"/>
    <lineage>
        <taxon>Eukaryota</taxon>
        <taxon>Fungi</taxon>
        <taxon>Dikarya</taxon>
        <taxon>Ascomycota</taxon>
        <taxon>Pezizomycotina</taxon>
        <taxon>Dothideomycetes</taxon>
        <taxon>Pleosporomycetidae</taxon>
        <taxon>Pleosporales</taxon>
        <taxon>Massarineae</taxon>
        <taxon>Didymosphaeriaceae</taxon>
        <taxon>Didymosphaeria</taxon>
    </lineage>
</organism>
<evidence type="ECO:0000313" key="3">
    <source>
        <dbReference type="EMBL" id="KAJ4360129.1"/>
    </source>
</evidence>
<keyword evidence="2" id="KW-0812">Transmembrane</keyword>
<proteinExistence type="predicted"/>
<comment type="caution">
    <text evidence="3">The sequence shown here is derived from an EMBL/GenBank/DDBJ whole genome shotgun (WGS) entry which is preliminary data.</text>
</comment>
<dbReference type="Proteomes" id="UP001140513">
    <property type="component" value="Unassembled WGS sequence"/>
</dbReference>
<feature type="transmembrane region" description="Helical" evidence="2">
    <location>
        <begin position="27"/>
        <end position="48"/>
    </location>
</feature>
<gene>
    <name evidence="3" type="ORF">N0V89_000689</name>
</gene>
<feature type="compositionally biased region" description="Polar residues" evidence="1">
    <location>
        <begin position="94"/>
        <end position="128"/>
    </location>
</feature>
<dbReference type="OrthoDB" id="3641893at2759"/>
<dbReference type="GeneID" id="80904219"/>
<dbReference type="RefSeq" id="XP_056076331.1">
    <property type="nucleotide sequence ID" value="XM_056209509.1"/>
</dbReference>
<evidence type="ECO:0000313" key="4">
    <source>
        <dbReference type="Proteomes" id="UP001140513"/>
    </source>
</evidence>
<reference evidence="3" key="1">
    <citation type="submission" date="2022-10" db="EMBL/GenBank/DDBJ databases">
        <title>Tapping the CABI collections for fungal endophytes: first genome assemblies for Collariella, Neodidymelliopsis, Ascochyta clinopodiicola, Didymella pomorum, Didymosphaeria variabile, Neocosmospora piperis and Neocucurbitaria cava.</title>
        <authorList>
            <person name="Hill R."/>
        </authorList>
    </citation>
    <scope>NUCLEOTIDE SEQUENCE</scope>
    <source>
        <strain evidence="3">IMI 356815</strain>
    </source>
</reference>
<evidence type="ECO:0000256" key="1">
    <source>
        <dbReference type="SAM" id="MobiDB-lite"/>
    </source>
</evidence>
<evidence type="ECO:0000256" key="2">
    <source>
        <dbReference type="SAM" id="Phobius"/>
    </source>
</evidence>
<feature type="region of interest" description="Disordered" evidence="1">
    <location>
        <begin position="84"/>
        <end position="128"/>
    </location>
</feature>
<sequence>MAPTLFLEAVHSLAKRGDDDIAGIPKWALVFLIMIGGGVLVVIVYGLARFMFPEKENMKPVGAEQADYMREVRARNLNNLLAQSVPRSHGPSRLRQSNTRYDLGGTKTNRQAGQATDALNSYAEGSTR</sequence>
<keyword evidence="2" id="KW-1133">Transmembrane helix</keyword>